<dbReference type="OrthoDB" id="5244399at2"/>
<dbReference type="PANTHER" id="PTHR30531:SF12">
    <property type="entry name" value="FLAGELLAR BIOSYNTHETIC PROTEIN FLHB"/>
    <property type="match status" value="1"/>
</dbReference>
<dbReference type="InterPro" id="IPR029025">
    <property type="entry name" value="T3SS_substrate_exporter_C"/>
</dbReference>
<dbReference type="SUPFAM" id="SSF160544">
    <property type="entry name" value="EscU C-terminal domain-like"/>
    <property type="match status" value="1"/>
</dbReference>
<name>A0A1I5KCU2_9HYPH</name>
<dbReference type="InterPro" id="IPR006135">
    <property type="entry name" value="T3SS_substrate_exporter"/>
</dbReference>
<evidence type="ECO:0000313" key="3">
    <source>
        <dbReference type="Proteomes" id="UP000199236"/>
    </source>
</evidence>
<dbReference type="Gene3D" id="3.40.1690.10">
    <property type="entry name" value="secretion proteins EscU"/>
    <property type="match status" value="1"/>
</dbReference>
<reference evidence="2 3" key="1">
    <citation type="submission" date="2016-10" db="EMBL/GenBank/DDBJ databases">
        <authorList>
            <person name="de Groot N.N."/>
        </authorList>
    </citation>
    <scope>NUCLEOTIDE SEQUENCE [LARGE SCALE GENOMIC DNA]</scope>
    <source>
        <strain evidence="2 3">CGMCC 1.9157</strain>
    </source>
</reference>
<protein>
    <submittedName>
        <fullName evidence="2">Flagellar biosynthesis protein</fullName>
    </submittedName>
</protein>
<gene>
    <name evidence="2" type="ORF">SAMN04488056_113139</name>
</gene>
<dbReference type="Pfam" id="PF01312">
    <property type="entry name" value="Bac_export_2"/>
    <property type="match status" value="1"/>
</dbReference>
<evidence type="ECO:0000313" key="2">
    <source>
        <dbReference type="EMBL" id="SFO82850.1"/>
    </source>
</evidence>
<comment type="similarity">
    <text evidence="1">Belongs to the type III secretion exporter family.</text>
</comment>
<dbReference type="STRING" id="655353.SAMN04488056_113139"/>
<dbReference type="GO" id="GO:0009306">
    <property type="term" value="P:protein secretion"/>
    <property type="evidence" value="ECO:0007669"/>
    <property type="project" value="InterPro"/>
</dbReference>
<dbReference type="RefSeq" id="WP_090074991.1">
    <property type="nucleotide sequence ID" value="NZ_FOVR01000013.1"/>
</dbReference>
<keyword evidence="2" id="KW-0969">Cilium</keyword>
<proteinExistence type="inferred from homology"/>
<sequence>MNKRPSTPDDSLPETELEDTSSKLAVALHYEEGADEAPRVTAKGRGKTAERIIELAKEHGVVVEGNPALTQALANVELNEVIPEKLYAAVAAVIAFVMQEAEKKQKSALYTSTAPDNRSHE</sequence>
<keyword evidence="3" id="KW-1185">Reference proteome</keyword>
<dbReference type="Proteomes" id="UP000199236">
    <property type="component" value="Unassembled WGS sequence"/>
</dbReference>
<accession>A0A1I5KCU2</accession>
<keyword evidence="2" id="KW-0966">Cell projection</keyword>
<organism evidence="2 3">
    <name type="scientific">Cohaesibacter marisflavi</name>
    <dbReference type="NCBI Taxonomy" id="655353"/>
    <lineage>
        <taxon>Bacteria</taxon>
        <taxon>Pseudomonadati</taxon>
        <taxon>Pseudomonadota</taxon>
        <taxon>Alphaproteobacteria</taxon>
        <taxon>Hyphomicrobiales</taxon>
        <taxon>Cohaesibacteraceae</taxon>
    </lineage>
</organism>
<dbReference type="GO" id="GO:0005886">
    <property type="term" value="C:plasma membrane"/>
    <property type="evidence" value="ECO:0007669"/>
    <property type="project" value="TreeGrafter"/>
</dbReference>
<dbReference type="PANTHER" id="PTHR30531">
    <property type="entry name" value="FLAGELLAR BIOSYNTHETIC PROTEIN FLHB"/>
    <property type="match status" value="1"/>
</dbReference>
<dbReference type="EMBL" id="FOVR01000013">
    <property type="protein sequence ID" value="SFO82850.1"/>
    <property type="molecule type" value="Genomic_DNA"/>
</dbReference>
<dbReference type="AlphaFoldDB" id="A0A1I5KCU2"/>
<keyword evidence="2" id="KW-0282">Flagellum</keyword>
<evidence type="ECO:0000256" key="1">
    <source>
        <dbReference type="ARBA" id="ARBA00010690"/>
    </source>
</evidence>